<accession>A0A3B8DXJ8</accession>
<dbReference type="Proteomes" id="UP000279491">
    <property type="component" value="Segment"/>
</dbReference>
<proteinExistence type="predicted"/>
<evidence type="ECO:0000313" key="3">
    <source>
        <dbReference type="Proteomes" id="UP000279491"/>
    </source>
</evidence>
<sequence>MNAENLMMYQKEDVLPYMGGMWKDALQSICGLSPQVFNKKHQPCPHCGGKDRFRWTDNLDKPGDGGAICNSCGNDTGIGWMMKLTGEPYSEVINILGRFLGKVPQEYRIKKNKQASRSTGYNFGAQVEHEKCLAVMERTEAVVRTPLSVYEGISLPDGEWYFVGKKPREIAADELIHAIPCRLVHDDGPDDEFCNILFIDESGNESFYAKRYTPGSVVVNGNTDGAIYLCSDWIASQHARLFTGQEIWTCFTPYNIEMVAFRYKGPREIRVICHPDDRDSIIAAEERQLKVLLPVDGDFKKGIMKKIFDPSSLL</sequence>
<dbReference type="EMBL" id="MH845412">
    <property type="protein sequence ID" value="AYJ73358.1"/>
    <property type="molecule type" value="Genomic_DNA"/>
</dbReference>
<dbReference type="SMART" id="SM00778">
    <property type="entry name" value="Prim_Zn_Ribbon"/>
    <property type="match status" value="1"/>
</dbReference>
<evidence type="ECO:0000259" key="1">
    <source>
        <dbReference type="SMART" id="SM00778"/>
    </source>
</evidence>
<dbReference type="GO" id="GO:0008270">
    <property type="term" value="F:zinc ion binding"/>
    <property type="evidence" value="ECO:0007669"/>
    <property type="project" value="InterPro"/>
</dbReference>
<dbReference type="SUPFAM" id="SSF57783">
    <property type="entry name" value="Zinc beta-ribbon"/>
    <property type="match status" value="1"/>
</dbReference>
<reference evidence="2" key="1">
    <citation type="submission" date="2018-09" db="EMBL/GenBank/DDBJ databases">
        <title>Genome Analysis and Characterisation of Bacteriophage CS01 Active against Cronobacter sakazakii.</title>
        <authorList>
            <person name="Kim G.-H."/>
            <person name="Kim J."/>
            <person name="Yoon S.-S."/>
        </authorList>
    </citation>
    <scope>NUCLEOTIDE SEQUENCE [LARGE SCALE GENOMIC DNA]</scope>
</reference>
<keyword evidence="3" id="KW-1185">Reference proteome</keyword>
<evidence type="ECO:0000313" key="2">
    <source>
        <dbReference type="EMBL" id="AYJ73358.1"/>
    </source>
</evidence>
<name>A0A3B8DXJ8_9CAUD</name>
<dbReference type="Pfam" id="PF08273">
    <property type="entry name" value="Zn_Ribbon_Prim"/>
    <property type="match status" value="1"/>
</dbReference>
<protein>
    <submittedName>
        <fullName evidence="2">DNA primase</fullName>
    </submittedName>
</protein>
<gene>
    <name evidence="2" type="ORF">CS01_070</name>
</gene>
<dbReference type="GO" id="GO:0004386">
    <property type="term" value="F:helicase activity"/>
    <property type="evidence" value="ECO:0007669"/>
    <property type="project" value="InterPro"/>
</dbReference>
<organism evidence="2">
    <name type="scientific">Cronobacter phage CS01</name>
    <dbReference type="NCBI Taxonomy" id="2496544"/>
    <lineage>
        <taxon>Viruses</taxon>
        <taxon>Duplodnaviria</taxon>
        <taxon>Heunggongvirae</taxon>
        <taxon>Uroviricota</taxon>
        <taxon>Caudoviricetes</taxon>
        <taxon>Drexlerviridae</taxon>
        <taxon>Kyungwonvirus</taxon>
        <taxon>Kyungwonvirus CS01</taxon>
    </lineage>
</organism>
<dbReference type="InterPro" id="IPR013237">
    <property type="entry name" value="Phage_T7_Gp4_N"/>
</dbReference>
<feature type="domain" description="DNA primase/helicase Gp4 N-terminal Bacteriophage T7-like" evidence="1">
    <location>
        <begin position="39"/>
        <end position="78"/>
    </location>
</feature>